<dbReference type="CDD" id="cd03130">
    <property type="entry name" value="GATase1_CobB"/>
    <property type="match status" value="1"/>
</dbReference>
<accession>A0A832ZW19</accession>
<dbReference type="Pfam" id="PF07685">
    <property type="entry name" value="GATase_3"/>
    <property type="match status" value="1"/>
</dbReference>
<dbReference type="SUPFAM" id="SSF52317">
    <property type="entry name" value="Class I glutamine amidotransferase-like"/>
    <property type="match status" value="1"/>
</dbReference>
<comment type="caution">
    <text evidence="3">The sequence shown here is derived from an EMBL/GenBank/DDBJ whole genome shotgun (WGS) entry which is preliminary data.</text>
</comment>
<dbReference type="InterPro" id="IPR011698">
    <property type="entry name" value="GATase_3"/>
</dbReference>
<protein>
    <recommendedName>
        <fullName evidence="2">CobB/CobQ-like glutamine amidotransferase domain-containing protein</fullName>
    </recommendedName>
</protein>
<dbReference type="GO" id="GO:0042242">
    <property type="term" value="F:cobyrinic acid a,c-diamide synthase activity"/>
    <property type="evidence" value="ECO:0007669"/>
    <property type="project" value="InterPro"/>
</dbReference>
<dbReference type="EMBL" id="DQVM01000038">
    <property type="protein sequence ID" value="HIQ29347.1"/>
    <property type="molecule type" value="Genomic_DNA"/>
</dbReference>
<dbReference type="InterPro" id="IPR004484">
    <property type="entry name" value="CbiA/CobB_synth"/>
</dbReference>
<dbReference type="PANTHER" id="PTHR43873:SF1">
    <property type="entry name" value="COBYRINATE A,C-DIAMIDE SYNTHASE"/>
    <property type="match status" value="1"/>
</dbReference>
<gene>
    <name evidence="3" type="ORF">EYH45_02155</name>
</gene>
<reference evidence="3" key="1">
    <citation type="journal article" date="2020" name="ISME J.">
        <title>Gammaproteobacteria mediating utilization of methyl-, sulfur- and petroleum organic compounds in deep ocean hydrothermal plumes.</title>
        <authorList>
            <person name="Zhou Z."/>
            <person name="Liu Y."/>
            <person name="Pan J."/>
            <person name="Cron B.R."/>
            <person name="Toner B.M."/>
            <person name="Anantharaman K."/>
            <person name="Breier J.A."/>
            <person name="Dick G.J."/>
            <person name="Li M."/>
        </authorList>
    </citation>
    <scope>NUCLEOTIDE SEQUENCE</scope>
    <source>
        <strain evidence="3">SZUA-1515</strain>
    </source>
</reference>
<dbReference type="Gene3D" id="3.40.50.880">
    <property type="match status" value="1"/>
</dbReference>
<dbReference type="InterPro" id="IPR029062">
    <property type="entry name" value="Class_I_gatase-like"/>
</dbReference>
<dbReference type="PROSITE" id="PS51274">
    <property type="entry name" value="GATASE_COBBQ"/>
    <property type="match status" value="1"/>
</dbReference>
<evidence type="ECO:0000259" key="2">
    <source>
        <dbReference type="Pfam" id="PF07685"/>
    </source>
</evidence>
<name>A0A832ZW19_CALS0</name>
<feature type="domain" description="CobB/CobQ-like glutamine amidotransferase" evidence="2">
    <location>
        <begin position="54"/>
        <end position="243"/>
    </location>
</feature>
<dbReference type="Proteomes" id="UP000608579">
    <property type="component" value="Unassembled WGS sequence"/>
</dbReference>
<proteinExistence type="predicted"/>
<sequence>PIEEDKKLKIRIDKIAEKIEEYVDLDAVVEIAESTQGIRHVGSSRKPQHREKIKVAVAYDAAFNFYYPESLETLRENGAAVTFFSPLQDPKPPEDADMLYIGGGFPELYADQLAGNIAMLKALKKTAEDELPIYAECGGLMYLTRSITTFNNTKHPMVGLLEADTIMTQHPTLSYTKGHAAKSNLLMPAGQGFKGHEFHYSKLENLPRDANLTYTLKIGRGIENQRDGWQQHRTLAAYTHLNLATYKKLVKTLLKIVKIKPITDREK</sequence>
<organism evidence="3 4">
    <name type="scientific">Caldiarchaeum subterraneum</name>
    <dbReference type="NCBI Taxonomy" id="311458"/>
    <lineage>
        <taxon>Archaea</taxon>
        <taxon>Nitrososphaerota</taxon>
        <taxon>Candidatus Caldarchaeales</taxon>
        <taxon>Candidatus Caldarchaeaceae</taxon>
        <taxon>Candidatus Caldarchaeum</taxon>
    </lineage>
</organism>
<evidence type="ECO:0000313" key="3">
    <source>
        <dbReference type="EMBL" id="HIQ29347.1"/>
    </source>
</evidence>
<keyword evidence="1" id="KW-0315">Glutamine amidotransferase</keyword>
<feature type="non-terminal residue" evidence="3">
    <location>
        <position position="1"/>
    </location>
</feature>
<dbReference type="PANTHER" id="PTHR43873">
    <property type="entry name" value="COBYRINATE A,C-DIAMIDE SYNTHASE"/>
    <property type="match status" value="1"/>
</dbReference>
<evidence type="ECO:0000256" key="1">
    <source>
        <dbReference type="ARBA" id="ARBA00022962"/>
    </source>
</evidence>
<evidence type="ECO:0000313" key="4">
    <source>
        <dbReference type="Proteomes" id="UP000608579"/>
    </source>
</evidence>
<dbReference type="AlphaFoldDB" id="A0A832ZW19"/>